<accession>A0A1H3Y2B2</accession>
<dbReference type="STRING" id="1033731.SAMN05444145_101399"/>
<gene>
    <name evidence="4" type="ORF">SAMN05444145_101399</name>
</gene>
<evidence type="ECO:0000256" key="1">
    <source>
        <dbReference type="SAM" id="SignalP"/>
    </source>
</evidence>
<keyword evidence="5" id="KW-1185">Reference proteome</keyword>
<protein>
    <submittedName>
        <fullName evidence="4">LruC domain-containing protein</fullName>
    </submittedName>
</protein>
<feature type="chain" id="PRO_5010325338" evidence="1">
    <location>
        <begin position="21"/>
        <end position="662"/>
    </location>
</feature>
<proteinExistence type="predicted"/>
<feature type="signal peptide" evidence="1">
    <location>
        <begin position="1"/>
        <end position="20"/>
    </location>
</feature>
<dbReference type="EMBL" id="FNRI01000001">
    <property type="protein sequence ID" value="SEA04962.1"/>
    <property type="molecule type" value="Genomic_DNA"/>
</dbReference>
<dbReference type="InterPro" id="IPR031025">
    <property type="entry name" value="LruC_dom"/>
</dbReference>
<dbReference type="Pfam" id="PF13448">
    <property type="entry name" value="DUF4114"/>
    <property type="match status" value="1"/>
</dbReference>
<feature type="domain" description="DUF4842" evidence="3">
    <location>
        <begin position="532"/>
        <end position="661"/>
    </location>
</feature>
<dbReference type="PROSITE" id="PS51257">
    <property type="entry name" value="PROKAR_LIPOPROTEIN"/>
    <property type="match status" value="1"/>
</dbReference>
<dbReference type="RefSeq" id="WP_010259785.1">
    <property type="nucleotide sequence ID" value="NZ_CAEG01000003.1"/>
</dbReference>
<reference evidence="4 5" key="1">
    <citation type="submission" date="2016-10" db="EMBL/GenBank/DDBJ databases">
        <authorList>
            <person name="de Groot N.N."/>
        </authorList>
    </citation>
    <scope>NUCLEOTIDE SEQUENCE [LARGE SCALE GENOMIC DNA]</scope>
    <source>
        <strain evidence="4 5">DSM 25383</strain>
    </source>
</reference>
<evidence type="ECO:0000259" key="3">
    <source>
        <dbReference type="Pfam" id="PF16130"/>
    </source>
</evidence>
<feature type="domain" description="DUF4114" evidence="2">
    <location>
        <begin position="310"/>
        <end position="398"/>
    </location>
</feature>
<evidence type="ECO:0000259" key="2">
    <source>
        <dbReference type="Pfam" id="PF13448"/>
    </source>
</evidence>
<dbReference type="AlphaFoldDB" id="A0A1H3Y2B2"/>
<dbReference type="InterPro" id="IPR025193">
    <property type="entry name" value="DUF4114"/>
</dbReference>
<evidence type="ECO:0000313" key="5">
    <source>
        <dbReference type="Proteomes" id="UP000183253"/>
    </source>
</evidence>
<name>A0A1H3Y2B2_9BACT</name>
<keyword evidence="1" id="KW-0732">Signal</keyword>
<dbReference type="InterPro" id="IPR032295">
    <property type="entry name" value="DUF4842"/>
</dbReference>
<dbReference type="OrthoDB" id="1204817at2"/>
<dbReference type="Proteomes" id="UP000183253">
    <property type="component" value="Unassembled WGS sequence"/>
</dbReference>
<sequence>MKKLIFLLAPVLMTACVKSASDYDTPENPEKPWNEFDFTTSAVTSLSLDYAADAAVYFEIYDTAPVRENESGTAYEKVEGIEPLYAGITDEQGRFSAQIELPTYLDKAYVYTPNVHAQTLLTAEKKAGVLTASAAEEAEATTLSATRAGGGYESDAVTKDGWKTWLGTYDNTYGRIDYAYKGDELREKNWKQLFNAANKVFDTSKACPKEYRSSSDLYLEKDAEVAITFLMSNTCWNCSMGYYYYDASKHPASLADVHPVMIFPNTQDGKWSNDPKKANKYKGVNRGTAVQLIFYPNIAEGSMEGATTIFPKGYRIGFVLATNAWGNRLPGFTGTKKYRAATSDGLSVNDKGVAYKQPRTAVYRYTNNALNLNSVICSFEDYTTDQNFSDVIFTMKSNPVDAVVDIPSVEEKPGAEESKKEVRLLKGIYAFEDLWPSQGDYDMNDVMVKLDYEKTFGDKGIYEESYLFKTFNNIAGLENGLAFTLGGDAASAELEFSILRPASEKNSAPEYEVYTPERDGNVILLTDNVKGDMGATYKVTAKYASPISDARAAVVKPFIYRTTDKDLAPGKRKEVHLPFEAPTGKVDMSFFGTSDDKSDPNAERYYVRANSYPFAFYLAGATEIDLAKLLDPKNEKTPVDQLYPAYSGWVSSNGGSNTNWYK</sequence>
<organism evidence="4 5">
    <name type="scientific">Alistipes timonensis JC136</name>
    <dbReference type="NCBI Taxonomy" id="1033731"/>
    <lineage>
        <taxon>Bacteria</taxon>
        <taxon>Pseudomonadati</taxon>
        <taxon>Bacteroidota</taxon>
        <taxon>Bacteroidia</taxon>
        <taxon>Bacteroidales</taxon>
        <taxon>Rikenellaceae</taxon>
        <taxon>Alistipes</taxon>
    </lineage>
</organism>
<dbReference type="NCBIfam" id="TIGR04456">
    <property type="entry name" value="LruC_dom"/>
    <property type="match status" value="1"/>
</dbReference>
<dbReference type="Pfam" id="PF16130">
    <property type="entry name" value="DUF4842"/>
    <property type="match status" value="1"/>
</dbReference>
<evidence type="ECO:0000313" key="4">
    <source>
        <dbReference type="EMBL" id="SEA04962.1"/>
    </source>
</evidence>